<proteinExistence type="predicted"/>
<feature type="compositionally biased region" description="Low complexity" evidence="1">
    <location>
        <begin position="69"/>
        <end position="81"/>
    </location>
</feature>
<evidence type="ECO:0008006" key="4">
    <source>
        <dbReference type="Google" id="ProtNLM"/>
    </source>
</evidence>
<reference evidence="2 3" key="1">
    <citation type="submission" date="2023-07" db="EMBL/GenBank/DDBJ databases">
        <title>Genomic Encyclopedia of Type Strains, Phase IV (KMG-IV): sequencing the most valuable type-strain genomes for metagenomic binning, comparative biology and taxonomic classification.</title>
        <authorList>
            <person name="Goeker M."/>
        </authorList>
    </citation>
    <scope>NUCLEOTIDE SEQUENCE [LARGE SCALE GENOMIC DNA]</scope>
    <source>
        <strain evidence="2 3">DSM 100301</strain>
    </source>
</reference>
<gene>
    <name evidence="2" type="ORF">QO005_001166</name>
</gene>
<keyword evidence="3" id="KW-1185">Reference proteome</keyword>
<evidence type="ECO:0000313" key="2">
    <source>
        <dbReference type="EMBL" id="MDQ0454839.1"/>
    </source>
</evidence>
<dbReference type="EMBL" id="JAUSWH010000002">
    <property type="protein sequence ID" value="MDQ0454839.1"/>
    <property type="molecule type" value="Genomic_DNA"/>
</dbReference>
<feature type="region of interest" description="Disordered" evidence="1">
    <location>
        <begin position="12"/>
        <end position="81"/>
    </location>
</feature>
<dbReference type="RefSeq" id="WP_307157035.1">
    <property type="nucleotide sequence ID" value="NZ_JAUSWH010000002.1"/>
</dbReference>
<accession>A0ABU0IC69</accession>
<comment type="caution">
    <text evidence="2">The sequence shown here is derived from an EMBL/GenBank/DDBJ whole genome shotgun (WGS) entry which is preliminary data.</text>
</comment>
<name>A0ABU0IC69_9HYPH</name>
<sequence>MAADIVNLRQFKKAKARAEKEKAAEQNRLTFGRTKAEKSLTRALNEKAEKSLDQSRLERKQADDEAKDGAPSPSSKSPDKS</sequence>
<feature type="compositionally biased region" description="Basic and acidic residues" evidence="1">
    <location>
        <begin position="34"/>
        <end position="68"/>
    </location>
</feature>
<dbReference type="InterPro" id="IPR025227">
    <property type="entry name" value="DUF4169"/>
</dbReference>
<organism evidence="2 3">
    <name type="scientific">Rhizobium paknamense</name>
    <dbReference type="NCBI Taxonomy" id="1206817"/>
    <lineage>
        <taxon>Bacteria</taxon>
        <taxon>Pseudomonadati</taxon>
        <taxon>Pseudomonadota</taxon>
        <taxon>Alphaproteobacteria</taxon>
        <taxon>Hyphomicrobiales</taxon>
        <taxon>Rhizobiaceae</taxon>
        <taxon>Rhizobium/Agrobacterium group</taxon>
        <taxon>Rhizobium</taxon>
    </lineage>
</organism>
<evidence type="ECO:0000313" key="3">
    <source>
        <dbReference type="Proteomes" id="UP001235269"/>
    </source>
</evidence>
<dbReference type="Pfam" id="PF13770">
    <property type="entry name" value="DUF4169"/>
    <property type="match status" value="1"/>
</dbReference>
<evidence type="ECO:0000256" key="1">
    <source>
        <dbReference type="SAM" id="MobiDB-lite"/>
    </source>
</evidence>
<dbReference type="Proteomes" id="UP001235269">
    <property type="component" value="Unassembled WGS sequence"/>
</dbReference>
<protein>
    <recommendedName>
        <fullName evidence="4">DUF4169 domain-containing protein</fullName>
    </recommendedName>
</protein>
<feature type="compositionally biased region" description="Basic and acidic residues" evidence="1">
    <location>
        <begin position="16"/>
        <end position="25"/>
    </location>
</feature>